<organism evidence="1 2">
    <name type="scientific">Donghicola tyrosinivorans</name>
    <dbReference type="NCBI Taxonomy" id="1652492"/>
    <lineage>
        <taxon>Bacteria</taxon>
        <taxon>Pseudomonadati</taxon>
        <taxon>Pseudomonadota</taxon>
        <taxon>Alphaproteobacteria</taxon>
        <taxon>Rhodobacterales</taxon>
        <taxon>Roseobacteraceae</taxon>
        <taxon>Donghicola</taxon>
    </lineage>
</organism>
<reference evidence="1 2" key="1">
    <citation type="submission" date="2018-03" db="EMBL/GenBank/DDBJ databases">
        <title>Genomic Encyclopedia of Archaeal and Bacterial Type Strains, Phase II (KMG-II): from individual species to whole genera.</title>
        <authorList>
            <person name="Goeker M."/>
        </authorList>
    </citation>
    <scope>NUCLEOTIDE SEQUENCE [LARGE SCALE GENOMIC DNA]</scope>
    <source>
        <strain evidence="1 2">DSM 100212</strain>
    </source>
</reference>
<gene>
    <name evidence="1" type="ORF">CLV74_103323</name>
</gene>
<dbReference type="RefSeq" id="WP_106263397.1">
    <property type="nucleotide sequence ID" value="NZ_PVTQ01000003.1"/>
</dbReference>
<evidence type="ECO:0000313" key="1">
    <source>
        <dbReference type="EMBL" id="PRY91734.1"/>
    </source>
</evidence>
<proteinExistence type="predicted"/>
<keyword evidence="2" id="KW-1185">Reference proteome</keyword>
<comment type="caution">
    <text evidence="1">The sequence shown here is derived from an EMBL/GenBank/DDBJ whole genome shotgun (WGS) entry which is preliminary data.</text>
</comment>
<dbReference type="EMBL" id="PVTQ01000003">
    <property type="protein sequence ID" value="PRY91734.1"/>
    <property type="molecule type" value="Genomic_DNA"/>
</dbReference>
<sequence length="140" mass="15239">MYDPNATFAADTRLCLPGGFALFMLRCRGTAPREDIENLLALGLIVPTPAGLALTQKGRDLTDPHPIGMNDGNLLTMSCILSMQGIGPLDVMVNRAETIITPESFLPNSYVCKFQSRLAELSQHGLDLYRSGKKSALRTE</sequence>
<dbReference type="AlphaFoldDB" id="A0A2T0WYQ7"/>
<protein>
    <submittedName>
        <fullName evidence="1">Uncharacterized protein</fullName>
    </submittedName>
</protein>
<name>A0A2T0WYQ7_9RHOB</name>
<accession>A0A2T0WYQ7</accession>
<dbReference type="Proteomes" id="UP000238392">
    <property type="component" value="Unassembled WGS sequence"/>
</dbReference>
<evidence type="ECO:0000313" key="2">
    <source>
        <dbReference type="Proteomes" id="UP000238392"/>
    </source>
</evidence>